<dbReference type="SMART" id="SM00737">
    <property type="entry name" value="ML"/>
    <property type="match status" value="1"/>
</dbReference>
<evidence type="ECO:0000256" key="3">
    <source>
        <dbReference type="ARBA" id="ARBA00022525"/>
    </source>
</evidence>
<keyword evidence="6" id="KW-0812">Transmembrane</keyword>
<comment type="caution">
    <text evidence="9">The sequence shown here is derived from an EMBL/GenBank/DDBJ whole genome shotgun (WGS) entry which is preliminary data.</text>
</comment>
<evidence type="ECO:0000256" key="1">
    <source>
        <dbReference type="ARBA" id="ARBA00004613"/>
    </source>
</evidence>
<organism evidence="9 10">
    <name type="scientific">Vespula maculifrons</name>
    <name type="common">Eastern yellow jacket</name>
    <name type="synonym">Wasp</name>
    <dbReference type="NCBI Taxonomy" id="7453"/>
    <lineage>
        <taxon>Eukaryota</taxon>
        <taxon>Metazoa</taxon>
        <taxon>Ecdysozoa</taxon>
        <taxon>Arthropoda</taxon>
        <taxon>Hexapoda</taxon>
        <taxon>Insecta</taxon>
        <taxon>Pterygota</taxon>
        <taxon>Neoptera</taxon>
        <taxon>Endopterygota</taxon>
        <taxon>Hymenoptera</taxon>
        <taxon>Apocrita</taxon>
        <taxon>Aculeata</taxon>
        <taxon>Vespoidea</taxon>
        <taxon>Vespidae</taxon>
        <taxon>Vespinae</taxon>
        <taxon>Vespula</taxon>
    </lineage>
</organism>
<sequence length="193" mass="21461">MLRETLFVFAALVVFLVSATQVNQCNAIAVTLNIDKADPVKSSVRCVTFLRMIMYAIIFCFLFLDIPFEDENQVKISGCDSPPCNLKKKTRVSIEQTFVAENDANELLTSVHATLLGIDLPFIGVDGTNACDNIYDVNNNKVGCPVKKGTTYIYKTDFPILEIYPKVNLIVYYALRNGNDIITCFKVPAKITG</sequence>
<dbReference type="Proteomes" id="UP001607303">
    <property type="component" value="Unassembled WGS sequence"/>
</dbReference>
<keyword evidence="6" id="KW-1133">Transmembrane helix</keyword>
<dbReference type="PANTHER" id="PTHR11306:SF68">
    <property type="entry name" value="NPC INTRACELLULAR CHOLESTEROL TRANSPORTER 2"/>
    <property type="match status" value="1"/>
</dbReference>
<keyword evidence="10" id="KW-1185">Reference proteome</keyword>
<keyword evidence="3" id="KW-0964">Secreted</keyword>
<evidence type="ECO:0000313" key="10">
    <source>
        <dbReference type="Proteomes" id="UP001607303"/>
    </source>
</evidence>
<dbReference type="FunFam" id="2.60.40.770:FF:000001">
    <property type="entry name" value="NPC intracellular cholesterol transporter 2"/>
    <property type="match status" value="1"/>
</dbReference>
<dbReference type="SUPFAM" id="SSF81296">
    <property type="entry name" value="E set domains"/>
    <property type="match status" value="1"/>
</dbReference>
<dbReference type="InterPro" id="IPR033916">
    <property type="entry name" value="ML_Npc2-like"/>
</dbReference>
<feature type="signal peptide" evidence="7">
    <location>
        <begin position="1"/>
        <end position="27"/>
    </location>
</feature>
<evidence type="ECO:0000313" key="9">
    <source>
        <dbReference type="EMBL" id="KAL2743227.1"/>
    </source>
</evidence>
<dbReference type="AlphaFoldDB" id="A0ABD2CDT6"/>
<dbReference type="EMBL" id="JAYRBN010000056">
    <property type="protein sequence ID" value="KAL2743227.1"/>
    <property type="molecule type" value="Genomic_DNA"/>
</dbReference>
<evidence type="ECO:0000256" key="5">
    <source>
        <dbReference type="ARBA" id="ARBA00023157"/>
    </source>
</evidence>
<keyword evidence="4 7" id="KW-0732">Signal</keyword>
<evidence type="ECO:0000259" key="8">
    <source>
        <dbReference type="SMART" id="SM00737"/>
    </source>
</evidence>
<dbReference type="InterPro" id="IPR014756">
    <property type="entry name" value="Ig_E-set"/>
</dbReference>
<keyword evidence="5" id="KW-1015">Disulfide bond</keyword>
<comment type="similarity">
    <text evidence="2">Belongs to the NPC2 family.</text>
</comment>
<protein>
    <submittedName>
        <fullName evidence="9">NPC intracellular cholesterol transporter 2 a</fullName>
    </submittedName>
</protein>
<reference evidence="9 10" key="1">
    <citation type="journal article" date="2024" name="Ann. Entomol. Soc. Am.">
        <title>Genomic analyses of the southern and eastern yellowjacket wasps (Hymenoptera: Vespidae) reveal evolutionary signatures of social life.</title>
        <authorList>
            <person name="Catto M.A."/>
            <person name="Caine P.B."/>
            <person name="Orr S.E."/>
            <person name="Hunt B.G."/>
            <person name="Goodisman M.A.D."/>
        </authorList>
    </citation>
    <scope>NUCLEOTIDE SEQUENCE [LARGE SCALE GENOMIC DNA]</scope>
    <source>
        <strain evidence="9">232</strain>
        <tissue evidence="9">Head and thorax</tissue>
    </source>
</reference>
<dbReference type="InterPro" id="IPR003172">
    <property type="entry name" value="ML_dom"/>
</dbReference>
<dbReference type="CDD" id="cd00916">
    <property type="entry name" value="Npc2_like"/>
    <property type="match status" value="1"/>
</dbReference>
<comment type="subcellular location">
    <subcellularLocation>
        <location evidence="1">Secreted</location>
    </subcellularLocation>
</comment>
<evidence type="ECO:0000256" key="2">
    <source>
        <dbReference type="ARBA" id="ARBA00006370"/>
    </source>
</evidence>
<dbReference type="PANTHER" id="PTHR11306">
    <property type="entry name" value="NIEMANN PICK TYPE C2 PROTEIN NPC2-RELATED"/>
    <property type="match status" value="1"/>
</dbReference>
<name>A0ABD2CDT6_VESMC</name>
<proteinExistence type="inferred from homology"/>
<accession>A0ABD2CDT6</accession>
<feature type="chain" id="PRO_5044812082" evidence="7">
    <location>
        <begin position="28"/>
        <end position="193"/>
    </location>
</feature>
<feature type="domain" description="MD-2-related lipid-recognition" evidence="8">
    <location>
        <begin position="68"/>
        <end position="189"/>
    </location>
</feature>
<evidence type="ECO:0000256" key="6">
    <source>
        <dbReference type="SAM" id="Phobius"/>
    </source>
</evidence>
<evidence type="ECO:0000256" key="4">
    <source>
        <dbReference type="ARBA" id="ARBA00022729"/>
    </source>
</evidence>
<gene>
    <name evidence="9" type="ORF">V1477_008716</name>
</gene>
<dbReference type="Pfam" id="PF02221">
    <property type="entry name" value="E1_DerP2_DerF2"/>
    <property type="match status" value="1"/>
</dbReference>
<dbReference type="Gene3D" id="2.60.40.770">
    <property type="match status" value="1"/>
</dbReference>
<feature type="transmembrane region" description="Helical" evidence="6">
    <location>
        <begin position="48"/>
        <end position="68"/>
    </location>
</feature>
<dbReference type="InterPro" id="IPR039670">
    <property type="entry name" value="NPC2-like"/>
</dbReference>
<evidence type="ECO:0000256" key="7">
    <source>
        <dbReference type="SAM" id="SignalP"/>
    </source>
</evidence>
<dbReference type="GO" id="GO:0005576">
    <property type="term" value="C:extracellular region"/>
    <property type="evidence" value="ECO:0007669"/>
    <property type="project" value="UniProtKB-SubCell"/>
</dbReference>
<keyword evidence="6" id="KW-0472">Membrane</keyword>